<dbReference type="SMART" id="SM00179">
    <property type="entry name" value="EGF_CA"/>
    <property type="match status" value="2"/>
</dbReference>
<feature type="domain" description="EGF-like" evidence="7">
    <location>
        <begin position="191"/>
        <end position="231"/>
    </location>
</feature>
<dbReference type="Gene3D" id="2.10.25.10">
    <property type="entry name" value="Laminin"/>
    <property type="match status" value="2"/>
</dbReference>
<dbReference type="SMART" id="SM00034">
    <property type="entry name" value="CLECT"/>
    <property type="match status" value="1"/>
</dbReference>
<dbReference type="OrthoDB" id="2015116at2759"/>
<keyword evidence="4" id="KW-1015">Disulfide bond</keyword>
<dbReference type="PROSITE" id="PS50026">
    <property type="entry name" value="EGF_3"/>
    <property type="match status" value="2"/>
</dbReference>
<comment type="caution">
    <text evidence="5">Lacks conserved residue(s) required for the propagation of feature annotation.</text>
</comment>
<dbReference type="PANTHER" id="PTHR36191:SF4">
    <property type="entry name" value="VWFD DOMAIN-CONTAINING PROTEIN"/>
    <property type="match status" value="1"/>
</dbReference>
<proteinExistence type="predicted"/>
<evidence type="ECO:0000256" key="3">
    <source>
        <dbReference type="ARBA" id="ARBA00022737"/>
    </source>
</evidence>
<evidence type="ECO:0000313" key="9">
    <source>
        <dbReference type="EMBL" id="CAH1268825.1"/>
    </source>
</evidence>
<dbReference type="PROSITE" id="PS00010">
    <property type="entry name" value="ASX_HYDROXYL"/>
    <property type="match status" value="2"/>
</dbReference>
<dbReference type="PROSITE" id="PS01186">
    <property type="entry name" value="EGF_2"/>
    <property type="match status" value="2"/>
</dbReference>
<feature type="signal peptide" evidence="6">
    <location>
        <begin position="1"/>
        <end position="23"/>
    </location>
</feature>
<dbReference type="GO" id="GO:0005509">
    <property type="term" value="F:calcium ion binding"/>
    <property type="evidence" value="ECO:0007669"/>
    <property type="project" value="InterPro"/>
</dbReference>
<evidence type="ECO:0000256" key="1">
    <source>
        <dbReference type="ARBA" id="ARBA00022536"/>
    </source>
</evidence>
<dbReference type="PROSITE" id="PS50041">
    <property type="entry name" value="C_TYPE_LECTIN_2"/>
    <property type="match status" value="1"/>
</dbReference>
<protein>
    <submittedName>
        <fullName evidence="9">OIT3 protein</fullName>
    </submittedName>
</protein>
<dbReference type="InterPro" id="IPR000152">
    <property type="entry name" value="EGF-type_Asp/Asn_hydroxyl_site"/>
</dbReference>
<feature type="domain" description="C-type lectin" evidence="8">
    <location>
        <begin position="245"/>
        <end position="359"/>
    </location>
</feature>
<feature type="chain" id="PRO_5035436228" evidence="6">
    <location>
        <begin position="24"/>
        <end position="371"/>
    </location>
</feature>
<gene>
    <name evidence="9" type="primary">OIT3</name>
    <name evidence="9" type="ORF">BLAG_LOCUS21635</name>
</gene>
<evidence type="ECO:0000256" key="4">
    <source>
        <dbReference type="ARBA" id="ARBA00023157"/>
    </source>
</evidence>
<keyword evidence="2 6" id="KW-0732">Signal</keyword>
<dbReference type="InterPro" id="IPR024731">
    <property type="entry name" value="NELL2-like_EGF"/>
</dbReference>
<keyword evidence="10" id="KW-1185">Reference proteome</keyword>
<sequence length="371" mass="40875">MDLRVSVPVGLLVLIIMSTGVTGQDPCSDYIVLNETSRNVQQVNDGSAKNCDREFNGEWYRFMGPAGNVMPTEAPPNWNRCGADAPMWMNGQHPTLADGEVSRQACAYWGGVTCRWQTTIQVRACSAGYFVYKLPAAPVCSLVYCGASDDNNECADDTDNCHDQATCTNTDGGFNCTCNDGYSGDGVTCTDNNECADDTDNCHDQATCTNTDGGFNCTCNDGYSGDGVTCTRACPVGYGEDYGFGKCLRVLKRPLTYSMAKTHCQARGGRIFQLDNAADVNRTKTILERVGTNLNRYVGMWVGLTDETTEGTFAWEDGTPLDSGDFSDWAPQPYNHNSKRRDCVQMKRKFNWQWVVRSCMRVKNLFVCEPN</sequence>
<dbReference type="SMART" id="SM00181">
    <property type="entry name" value="EGF"/>
    <property type="match status" value="2"/>
</dbReference>
<dbReference type="PROSITE" id="PS01187">
    <property type="entry name" value="EGF_CA"/>
    <property type="match status" value="1"/>
</dbReference>
<dbReference type="CDD" id="cd00054">
    <property type="entry name" value="EGF_CA"/>
    <property type="match status" value="2"/>
</dbReference>
<keyword evidence="1 5" id="KW-0245">EGF-like domain</keyword>
<dbReference type="EMBL" id="OV696692">
    <property type="protein sequence ID" value="CAH1268825.1"/>
    <property type="molecule type" value="Genomic_DNA"/>
</dbReference>
<dbReference type="Pfam" id="PF12947">
    <property type="entry name" value="EGF_3"/>
    <property type="match status" value="2"/>
</dbReference>
<dbReference type="InterPro" id="IPR000742">
    <property type="entry name" value="EGF"/>
</dbReference>
<dbReference type="CDD" id="cd00037">
    <property type="entry name" value="CLECT"/>
    <property type="match status" value="1"/>
</dbReference>
<feature type="domain" description="EGF-like" evidence="7">
    <location>
        <begin position="150"/>
        <end position="190"/>
    </location>
</feature>
<dbReference type="InterPro" id="IPR009030">
    <property type="entry name" value="Growth_fac_rcpt_cys_sf"/>
</dbReference>
<dbReference type="Pfam" id="PF23283">
    <property type="entry name" value="D8C_UMOD"/>
    <property type="match status" value="1"/>
</dbReference>
<dbReference type="Gene3D" id="3.10.100.10">
    <property type="entry name" value="Mannose-Binding Protein A, subunit A"/>
    <property type="match status" value="1"/>
</dbReference>
<accession>A0A8K0A3Y7</accession>
<keyword evidence="3" id="KW-0677">Repeat</keyword>
<dbReference type="InterPro" id="IPR001881">
    <property type="entry name" value="EGF-like_Ca-bd_dom"/>
</dbReference>
<dbReference type="SUPFAM" id="SSF57184">
    <property type="entry name" value="Growth factor receptor domain"/>
    <property type="match status" value="1"/>
</dbReference>
<dbReference type="AlphaFoldDB" id="A0A8K0A3Y7"/>
<dbReference type="InterPro" id="IPR016186">
    <property type="entry name" value="C-type_lectin-like/link_sf"/>
</dbReference>
<evidence type="ECO:0000313" key="10">
    <source>
        <dbReference type="Proteomes" id="UP000838412"/>
    </source>
</evidence>
<dbReference type="PANTHER" id="PTHR36191">
    <property type="entry name" value="ENDO/EXONUCLEASE/PHOSPHATASE DOMAIN-CONTAINING PROTEIN-RELATED"/>
    <property type="match status" value="1"/>
</dbReference>
<evidence type="ECO:0000256" key="2">
    <source>
        <dbReference type="ARBA" id="ARBA00022729"/>
    </source>
</evidence>
<dbReference type="SUPFAM" id="SSF56436">
    <property type="entry name" value="C-type lectin-like"/>
    <property type="match status" value="1"/>
</dbReference>
<dbReference type="InterPro" id="IPR001304">
    <property type="entry name" value="C-type_lectin-like"/>
</dbReference>
<evidence type="ECO:0000259" key="8">
    <source>
        <dbReference type="PROSITE" id="PS50041"/>
    </source>
</evidence>
<dbReference type="InterPro" id="IPR016187">
    <property type="entry name" value="CTDL_fold"/>
</dbReference>
<evidence type="ECO:0000256" key="5">
    <source>
        <dbReference type="PROSITE-ProRule" id="PRU00076"/>
    </source>
</evidence>
<organism evidence="9 10">
    <name type="scientific">Branchiostoma lanceolatum</name>
    <name type="common">Common lancelet</name>
    <name type="synonym">Amphioxus lanceolatum</name>
    <dbReference type="NCBI Taxonomy" id="7740"/>
    <lineage>
        <taxon>Eukaryota</taxon>
        <taxon>Metazoa</taxon>
        <taxon>Chordata</taxon>
        <taxon>Cephalochordata</taxon>
        <taxon>Leptocardii</taxon>
        <taxon>Amphioxiformes</taxon>
        <taxon>Branchiostomatidae</taxon>
        <taxon>Branchiostoma</taxon>
    </lineage>
</organism>
<dbReference type="InterPro" id="IPR018097">
    <property type="entry name" value="EGF_Ca-bd_CS"/>
</dbReference>
<evidence type="ECO:0000259" key="7">
    <source>
        <dbReference type="PROSITE" id="PS50026"/>
    </source>
</evidence>
<reference evidence="9" key="1">
    <citation type="submission" date="2022-01" db="EMBL/GenBank/DDBJ databases">
        <authorList>
            <person name="Braso-Vives M."/>
        </authorList>
    </citation>
    <scope>NUCLEOTIDE SEQUENCE</scope>
</reference>
<dbReference type="Pfam" id="PF00059">
    <property type="entry name" value="Lectin_C"/>
    <property type="match status" value="1"/>
</dbReference>
<dbReference type="FunFam" id="2.10.25.10:FF:000038">
    <property type="entry name" value="Fibrillin 2"/>
    <property type="match status" value="2"/>
</dbReference>
<dbReference type="InterPro" id="IPR057774">
    <property type="entry name" value="D8C_UMOD/GP2/OIT3-like"/>
</dbReference>
<dbReference type="Proteomes" id="UP000838412">
    <property type="component" value="Chromosome 7"/>
</dbReference>
<name>A0A8K0A3Y7_BRALA</name>
<evidence type="ECO:0000256" key="6">
    <source>
        <dbReference type="SAM" id="SignalP"/>
    </source>
</evidence>